<keyword evidence="1" id="KW-0732">Signal</keyword>
<evidence type="ECO:0000313" key="2">
    <source>
        <dbReference type="EMBL" id="SEG00686.1"/>
    </source>
</evidence>
<organism evidence="2 3">
    <name type="scientific">Xylanibacter ruminicola</name>
    <name type="common">Prevotella ruminicola</name>
    <dbReference type="NCBI Taxonomy" id="839"/>
    <lineage>
        <taxon>Bacteria</taxon>
        <taxon>Pseudomonadati</taxon>
        <taxon>Bacteroidota</taxon>
        <taxon>Bacteroidia</taxon>
        <taxon>Bacteroidales</taxon>
        <taxon>Prevotellaceae</taxon>
        <taxon>Xylanibacter</taxon>
    </lineage>
</organism>
<protein>
    <recommendedName>
        <fullName evidence="4">DUF4861 domain-containing protein</fullName>
    </recommendedName>
</protein>
<sequence>MKKRTLSATFLALITTVASAQQVLTIHISNPSRNDRIDEPIVIPLSKYGDIKSAVVSAGSQEIPCQLDDLNQDDIFDELCFLADLKGKEQKKYSIKLYAEGEPRQYPARVYAEMLLRNDKVKEKNKHNNFIESITARGDCANSYNIQHHHGVDFESELNGIRIYFDSRQTLDLYGKYQKRLELKDTQFYTSKGQKTEGYGDDVLWVGNTFGLGAFRGWDGQQPTMIDPVSSRTQRIISYGPLRTIVEVIDKKWKPYTDKPTITMTLRYIQYAGHRDTDVDVFFDKDVKDYLFSTGIINVKESAEFSDQKGLRACWGTDWPSSDHENFKPETVGLGIYIPQAFIKSEKPANIDNYAFVVNTPNKHLNYKIIYCSDNETFGYHSAQEWFAFLKAWKKEILQPVKVDY</sequence>
<gene>
    <name evidence="2" type="ORF">SAMN05216354_2447</name>
</gene>
<dbReference type="Pfam" id="PF16153">
    <property type="entry name" value="DUF4861"/>
    <property type="match status" value="1"/>
</dbReference>
<evidence type="ECO:0000313" key="3">
    <source>
        <dbReference type="Proteomes" id="UP000236735"/>
    </source>
</evidence>
<feature type="chain" id="PRO_5009288485" description="DUF4861 domain-containing protein" evidence="1">
    <location>
        <begin position="21"/>
        <end position="405"/>
    </location>
</feature>
<evidence type="ECO:0008006" key="4">
    <source>
        <dbReference type="Google" id="ProtNLM"/>
    </source>
</evidence>
<evidence type="ECO:0000256" key="1">
    <source>
        <dbReference type="SAM" id="SignalP"/>
    </source>
</evidence>
<feature type="signal peptide" evidence="1">
    <location>
        <begin position="1"/>
        <end position="20"/>
    </location>
</feature>
<accession>A0A1H5WN64</accession>
<reference evidence="2 3" key="1">
    <citation type="submission" date="2016-10" db="EMBL/GenBank/DDBJ databases">
        <authorList>
            <person name="de Groot N.N."/>
        </authorList>
    </citation>
    <scope>NUCLEOTIDE SEQUENCE [LARGE SCALE GENOMIC DNA]</scope>
    <source>
        <strain evidence="2 3">AR32</strain>
    </source>
</reference>
<dbReference type="AlphaFoldDB" id="A0A1H5WN64"/>
<proteinExistence type="predicted"/>
<dbReference type="InterPro" id="IPR032342">
    <property type="entry name" value="DUF4861"/>
</dbReference>
<dbReference type="RefSeq" id="WP_103916097.1">
    <property type="nucleotide sequence ID" value="NZ_FNUV01000006.1"/>
</dbReference>
<dbReference type="EMBL" id="FNUV01000006">
    <property type="protein sequence ID" value="SEG00686.1"/>
    <property type="molecule type" value="Genomic_DNA"/>
</dbReference>
<name>A0A1H5WN64_XYLRU</name>
<dbReference type="Proteomes" id="UP000236735">
    <property type="component" value="Unassembled WGS sequence"/>
</dbReference>